<proteinExistence type="predicted"/>
<keyword evidence="2" id="KW-1185">Reference proteome</keyword>
<dbReference type="Proteomes" id="UP000199167">
    <property type="component" value="Unassembled WGS sequence"/>
</dbReference>
<sequence length="150" mass="15981">MRWIAIAIVVSVLGGMAYVRLAPADHAALNQPSYPKPVGDYPSAGGFHAVRRMTASEADMLKAVDTIALGTARTKRVAGSVEDGILTYETRSRIMGFPDYTTVWVDSGIDGDGPHLNIKGRLRFGSADLGVNKARVESWLGALGPLIVEA</sequence>
<accession>A0A1I0NYM5</accession>
<dbReference type="Pfam" id="PF07386">
    <property type="entry name" value="DUF1499"/>
    <property type="match status" value="1"/>
</dbReference>
<dbReference type="AlphaFoldDB" id="A0A1I0NYM5"/>
<dbReference type="InterPro" id="IPR010865">
    <property type="entry name" value="DUF1499"/>
</dbReference>
<protein>
    <recommendedName>
        <fullName evidence="3">DUF1499 domain-containing protein</fullName>
    </recommendedName>
</protein>
<dbReference type="STRING" id="364200.SAMN04488515_0890"/>
<name>A0A1I0NYM5_9RHOB</name>
<dbReference type="RefSeq" id="WP_089990747.1">
    <property type="nucleotide sequence ID" value="NZ_FOIZ01000001.1"/>
</dbReference>
<reference evidence="1 2" key="1">
    <citation type="submission" date="2016-10" db="EMBL/GenBank/DDBJ databases">
        <authorList>
            <person name="de Groot N.N."/>
        </authorList>
    </citation>
    <scope>NUCLEOTIDE SEQUENCE [LARGE SCALE GENOMIC DNA]</scope>
    <source>
        <strain evidence="1 2">DSM 17925</strain>
    </source>
</reference>
<evidence type="ECO:0008006" key="3">
    <source>
        <dbReference type="Google" id="ProtNLM"/>
    </source>
</evidence>
<evidence type="ECO:0000313" key="2">
    <source>
        <dbReference type="Proteomes" id="UP000199167"/>
    </source>
</evidence>
<dbReference type="EMBL" id="FOIZ01000001">
    <property type="protein sequence ID" value="SEW06649.1"/>
    <property type="molecule type" value="Genomic_DNA"/>
</dbReference>
<gene>
    <name evidence="1" type="ORF">SAMN04488515_0890</name>
</gene>
<dbReference type="OrthoDB" id="8479024at2"/>
<evidence type="ECO:0000313" key="1">
    <source>
        <dbReference type="EMBL" id="SEW06649.1"/>
    </source>
</evidence>
<organism evidence="1 2">
    <name type="scientific">Cognatiyoonia koreensis</name>
    <dbReference type="NCBI Taxonomy" id="364200"/>
    <lineage>
        <taxon>Bacteria</taxon>
        <taxon>Pseudomonadati</taxon>
        <taxon>Pseudomonadota</taxon>
        <taxon>Alphaproteobacteria</taxon>
        <taxon>Rhodobacterales</taxon>
        <taxon>Paracoccaceae</taxon>
        <taxon>Cognatiyoonia</taxon>
    </lineage>
</organism>